<proteinExistence type="predicted"/>
<name>A0AC58T392_TOBAC</name>
<reference evidence="1" key="1">
    <citation type="journal article" date="2014" name="Nat. Commun.">
        <title>The tobacco genome sequence and its comparison with those of tomato and potato.</title>
        <authorList>
            <person name="Sierro N."/>
            <person name="Battey J.N."/>
            <person name="Ouadi S."/>
            <person name="Bakaher N."/>
            <person name="Bovet L."/>
            <person name="Willig A."/>
            <person name="Goepfert S."/>
            <person name="Peitsch M.C."/>
            <person name="Ivanov N.V."/>
        </authorList>
    </citation>
    <scope>NUCLEOTIDE SEQUENCE [LARGE SCALE GENOMIC DNA]</scope>
</reference>
<dbReference type="Proteomes" id="UP000790787">
    <property type="component" value="Chromosome 17"/>
</dbReference>
<evidence type="ECO:0000313" key="2">
    <source>
        <dbReference type="RefSeq" id="XP_075091711.1"/>
    </source>
</evidence>
<protein>
    <submittedName>
        <fullName evidence="2">Uncharacterized protein LOC142171894</fullName>
    </submittedName>
</protein>
<keyword evidence="1" id="KW-1185">Reference proteome</keyword>
<sequence>MAKSSTGENPFSLVHGAKSLIPVEIGEPSLRYLQVDEESNNEAMLINLELLEEPKDLSHVIMAAQNQRIERYYNQRTNLYYFKVGDLVLKKVTQNIRELNADKLTSTWKGHYRVSSITGKGSYE</sequence>
<evidence type="ECO:0000313" key="1">
    <source>
        <dbReference type="Proteomes" id="UP000790787"/>
    </source>
</evidence>
<gene>
    <name evidence="2" type="primary">LOC142171894</name>
</gene>
<accession>A0AC58T392</accession>
<organism evidence="1 2">
    <name type="scientific">Nicotiana tabacum</name>
    <name type="common">Common tobacco</name>
    <dbReference type="NCBI Taxonomy" id="4097"/>
    <lineage>
        <taxon>Eukaryota</taxon>
        <taxon>Viridiplantae</taxon>
        <taxon>Streptophyta</taxon>
        <taxon>Embryophyta</taxon>
        <taxon>Tracheophyta</taxon>
        <taxon>Spermatophyta</taxon>
        <taxon>Magnoliopsida</taxon>
        <taxon>eudicotyledons</taxon>
        <taxon>Gunneridae</taxon>
        <taxon>Pentapetalae</taxon>
        <taxon>asterids</taxon>
        <taxon>lamiids</taxon>
        <taxon>Solanales</taxon>
        <taxon>Solanaceae</taxon>
        <taxon>Nicotianoideae</taxon>
        <taxon>Nicotianeae</taxon>
        <taxon>Nicotiana</taxon>
    </lineage>
</organism>
<reference evidence="2" key="2">
    <citation type="submission" date="2025-08" db="UniProtKB">
        <authorList>
            <consortium name="RefSeq"/>
        </authorList>
    </citation>
    <scope>IDENTIFICATION</scope>
    <source>
        <tissue evidence="2">Leaf</tissue>
    </source>
</reference>
<dbReference type="RefSeq" id="XP_075091711.1">
    <property type="nucleotide sequence ID" value="XM_075235610.1"/>
</dbReference>